<organism evidence="12 13">
    <name type="scientific">Pleionea litopenaei</name>
    <dbReference type="NCBI Taxonomy" id="3070815"/>
    <lineage>
        <taxon>Bacteria</taxon>
        <taxon>Pseudomonadati</taxon>
        <taxon>Pseudomonadota</taxon>
        <taxon>Gammaproteobacteria</taxon>
        <taxon>Oceanospirillales</taxon>
        <taxon>Pleioneaceae</taxon>
        <taxon>Pleionea</taxon>
    </lineage>
</organism>
<keyword evidence="6 10" id="KW-1133">Transmembrane helix</keyword>
<dbReference type="SUPFAM" id="SSF48317">
    <property type="entry name" value="Acid phosphatase/Vanadium-dependent haloperoxidase"/>
    <property type="match status" value="1"/>
</dbReference>
<dbReference type="GO" id="GO:0050380">
    <property type="term" value="F:undecaprenyl-diphosphatase activity"/>
    <property type="evidence" value="ECO:0007669"/>
    <property type="project" value="UniProtKB-EC"/>
</dbReference>
<sequence>MKPILQRMNQADTQMFVWIYTGQRQEYRNLVRWLSRSGDGYVYLAFSLLIWLFETTYGFAFFVSALFAFAIEVSAYLILKNVIRRNRPQASIQGLQALITPSDKFSFPSGHTGAAFVFATLIIQFYPLWTLTILIWAILIGASRVLLGVHYPGDILAGATLGIGSALLGLSIAQYTI</sequence>
<keyword evidence="7 10" id="KW-0472">Membrane</keyword>
<comment type="subcellular location">
    <subcellularLocation>
        <location evidence="1">Cell membrane</location>
        <topology evidence="1">Multi-pass membrane protein</topology>
    </subcellularLocation>
</comment>
<proteinExistence type="predicted"/>
<keyword evidence="4 10" id="KW-0812">Transmembrane</keyword>
<keyword evidence="5" id="KW-0378">Hydrolase</keyword>
<dbReference type="PANTHER" id="PTHR14969:SF62">
    <property type="entry name" value="DECAPRENYLPHOSPHORYL-5-PHOSPHORIBOSE PHOSPHATASE RV3807C-RELATED"/>
    <property type="match status" value="1"/>
</dbReference>
<gene>
    <name evidence="12" type="ORF">Q9312_15510</name>
</gene>
<evidence type="ECO:0000256" key="5">
    <source>
        <dbReference type="ARBA" id="ARBA00022801"/>
    </source>
</evidence>
<dbReference type="Pfam" id="PF01569">
    <property type="entry name" value="PAP2"/>
    <property type="match status" value="1"/>
</dbReference>
<dbReference type="InterPro" id="IPR000326">
    <property type="entry name" value="PAP2/HPO"/>
</dbReference>
<dbReference type="EMBL" id="CP133548">
    <property type="protein sequence ID" value="WMS86628.1"/>
    <property type="molecule type" value="Genomic_DNA"/>
</dbReference>
<protein>
    <recommendedName>
        <fullName evidence="2">undecaprenyl-diphosphate phosphatase</fullName>
        <ecNumber evidence="2">3.6.1.27</ecNumber>
    </recommendedName>
    <alternativeName>
        <fullName evidence="8">Undecaprenyl pyrophosphate phosphatase</fullName>
    </alternativeName>
</protein>
<dbReference type="RefSeq" id="WP_309201773.1">
    <property type="nucleotide sequence ID" value="NZ_CP133548.1"/>
</dbReference>
<feature type="transmembrane region" description="Helical" evidence="10">
    <location>
        <begin position="33"/>
        <end position="53"/>
    </location>
</feature>
<keyword evidence="13" id="KW-1185">Reference proteome</keyword>
<accession>A0AA51RS38</accession>
<dbReference type="Proteomes" id="UP001239782">
    <property type="component" value="Chromosome"/>
</dbReference>
<evidence type="ECO:0000313" key="12">
    <source>
        <dbReference type="EMBL" id="WMS86628.1"/>
    </source>
</evidence>
<feature type="transmembrane region" description="Helical" evidence="10">
    <location>
        <begin position="155"/>
        <end position="173"/>
    </location>
</feature>
<dbReference type="PANTHER" id="PTHR14969">
    <property type="entry name" value="SPHINGOSINE-1-PHOSPHATE PHOSPHOHYDROLASE"/>
    <property type="match status" value="1"/>
</dbReference>
<keyword evidence="3" id="KW-1003">Cell membrane</keyword>
<reference evidence="12 13" key="1">
    <citation type="submission" date="2023-08" db="EMBL/GenBank/DDBJ databases">
        <title>Pleionea litopenaei sp. nov., isolated from stomach of juvenile Litopenaeus vannamei.</title>
        <authorList>
            <person name="Rho A.M."/>
            <person name="Hwang C.Y."/>
        </authorList>
    </citation>
    <scope>NUCLEOTIDE SEQUENCE [LARGE SCALE GENOMIC DNA]</scope>
    <source>
        <strain evidence="12 13">HL-JVS1</strain>
    </source>
</reference>
<comment type="catalytic activity">
    <reaction evidence="9">
        <text>di-trans,octa-cis-undecaprenyl diphosphate + H2O = di-trans,octa-cis-undecaprenyl phosphate + phosphate + H(+)</text>
        <dbReference type="Rhea" id="RHEA:28094"/>
        <dbReference type="ChEBI" id="CHEBI:15377"/>
        <dbReference type="ChEBI" id="CHEBI:15378"/>
        <dbReference type="ChEBI" id="CHEBI:43474"/>
        <dbReference type="ChEBI" id="CHEBI:58405"/>
        <dbReference type="ChEBI" id="CHEBI:60392"/>
        <dbReference type="EC" id="3.6.1.27"/>
    </reaction>
</comment>
<dbReference type="Gene3D" id="1.20.144.10">
    <property type="entry name" value="Phosphatidic acid phosphatase type 2/haloperoxidase"/>
    <property type="match status" value="1"/>
</dbReference>
<evidence type="ECO:0000256" key="6">
    <source>
        <dbReference type="ARBA" id="ARBA00022989"/>
    </source>
</evidence>
<evidence type="ECO:0000256" key="2">
    <source>
        <dbReference type="ARBA" id="ARBA00012374"/>
    </source>
</evidence>
<evidence type="ECO:0000259" key="11">
    <source>
        <dbReference type="SMART" id="SM00014"/>
    </source>
</evidence>
<dbReference type="GO" id="GO:0005886">
    <property type="term" value="C:plasma membrane"/>
    <property type="evidence" value="ECO:0007669"/>
    <property type="project" value="UniProtKB-SubCell"/>
</dbReference>
<evidence type="ECO:0000256" key="7">
    <source>
        <dbReference type="ARBA" id="ARBA00023136"/>
    </source>
</evidence>
<evidence type="ECO:0000256" key="4">
    <source>
        <dbReference type="ARBA" id="ARBA00022692"/>
    </source>
</evidence>
<dbReference type="SMART" id="SM00014">
    <property type="entry name" value="acidPPc"/>
    <property type="match status" value="1"/>
</dbReference>
<feature type="transmembrane region" description="Helical" evidence="10">
    <location>
        <begin position="114"/>
        <end position="143"/>
    </location>
</feature>
<dbReference type="InterPro" id="IPR036938">
    <property type="entry name" value="PAP2/HPO_sf"/>
</dbReference>
<dbReference type="KEGG" id="plei:Q9312_15510"/>
<evidence type="ECO:0000313" key="13">
    <source>
        <dbReference type="Proteomes" id="UP001239782"/>
    </source>
</evidence>
<evidence type="ECO:0000256" key="3">
    <source>
        <dbReference type="ARBA" id="ARBA00022475"/>
    </source>
</evidence>
<dbReference type="AlphaFoldDB" id="A0AA51RS38"/>
<evidence type="ECO:0000256" key="9">
    <source>
        <dbReference type="ARBA" id="ARBA00047594"/>
    </source>
</evidence>
<evidence type="ECO:0000256" key="10">
    <source>
        <dbReference type="SAM" id="Phobius"/>
    </source>
</evidence>
<evidence type="ECO:0000256" key="1">
    <source>
        <dbReference type="ARBA" id="ARBA00004651"/>
    </source>
</evidence>
<evidence type="ECO:0000256" key="8">
    <source>
        <dbReference type="ARBA" id="ARBA00032707"/>
    </source>
</evidence>
<feature type="transmembrane region" description="Helical" evidence="10">
    <location>
        <begin position="59"/>
        <end position="79"/>
    </location>
</feature>
<dbReference type="EC" id="3.6.1.27" evidence="2"/>
<name>A0AA51RS38_9GAMM</name>
<feature type="domain" description="Phosphatidic acid phosphatase type 2/haloperoxidase" evidence="11">
    <location>
        <begin position="62"/>
        <end position="170"/>
    </location>
</feature>